<evidence type="ECO:0000313" key="2">
    <source>
        <dbReference type="Proteomes" id="UP001140096"/>
    </source>
</evidence>
<protein>
    <submittedName>
        <fullName evidence="1">Uncharacterized protein</fullName>
    </submittedName>
</protein>
<name>A0ACC1LGI5_9FUNG</name>
<proteinExistence type="predicted"/>
<gene>
    <name evidence="1" type="ORF">H4S07_003516</name>
</gene>
<evidence type="ECO:0000313" key="1">
    <source>
        <dbReference type="EMBL" id="KAJ2807839.1"/>
    </source>
</evidence>
<reference evidence="1" key="1">
    <citation type="submission" date="2022-07" db="EMBL/GenBank/DDBJ databases">
        <title>Phylogenomic reconstructions and comparative analyses of Kickxellomycotina fungi.</title>
        <authorList>
            <person name="Reynolds N.K."/>
            <person name="Stajich J.E."/>
            <person name="Barry K."/>
            <person name="Grigoriev I.V."/>
            <person name="Crous P."/>
            <person name="Smith M.E."/>
        </authorList>
    </citation>
    <scope>NUCLEOTIDE SEQUENCE</scope>
    <source>
        <strain evidence="1">CBS 102833</strain>
    </source>
</reference>
<accession>A0ACC1LGI5</accession>
<dbReference type="EMBL" id="JANBUP010001158">
    <property type="protein sequence ID" value="KAJ2807839.1"/>
    <property type="molecule type" value="Genomic_DNA"/>
</dbReference>
<organism evidence="1 2">
    <name type="scientific">Coemansia furcata</name>
    <dbReference type="NCBI Taxonomy" id="417177"/>
    <lineage>
        <taxon>Eukaryota</taxon>
        <taxon>Fungi</taxon>
        <taxon>Fungi incertae sedis</taxon>
        <taxon>Zoopagomycota</taxon>
        <taxon>Kickxellomycotina</taxon>
        <taxon>Kickxellomycetes</taxon>
        <taxon>Kickxellales</taxon>
        <taxon>Kickxellaceae</taxon>
        <taxon>Coemansia</taxon>
    </lineage>
</organism>
<keyword evidence="2" id="KW-1185">Reference proteome</keyword>
<comment type="caution">
    <text evidence="1">The sequence shown here is derived from an EMBL/GenBank/DDBJ whole genome shotgun (WGS) entry which is preliminary data.</text>
</comment>
<sequence length="292" mass="32070">MYLLPAAAHTDDRPASLYVRQAMACVERQLGPVKIDELFVAFADVTNHFPKPPDPPPSTGREDQRSPTILIAPPNSNSGFKSVLKGGHTPPSSRASSGHVSSATSNTDPHTICDMTRYLKVWRALNRLKRTGKALKIGICDLSKPQLEALCEQSGIIPDMLQVHVTNDPTEDTNPLDDSLQKLAKLHDISIRTHTDSMGILSDRTFQILATDFKINERFPTTEVPPQGYKIDFMRPRWVVNYNVTLKNRGLVSNRGYIAMASSDCVLDPNRTSRTVFAPTANSSSSSASSSP</sequence>
<dbReference type="Proteomes" id="UP001140096">
    <property type="component" value="Unassembled WGS sequence"/>
</dbReference>